<dbReference type="Proteomes" id="UP000324748">
    <property type="component" value="Unassembled WGS sequence"/>
</dbReference>
<dbReference type="EMBL" id="VDEP01000143">
    <property type="protein sequence ID" value="KAA1128282.1"/>
    <property type="molecule type" value="Genomic_DNA"/>
</dbReference>
<feature type="region of interest" description="Disordered" evidence="1">
    <location>
        <begin position="1"/>
        <end position="113"/>
    </location>
</feature>
<keyword evidence="2" id="KW-0472">Membrane</keyword>
<evidence type="ECO:0000313" key="6">
    <source>
        <dbReference type="Proteomes" id="UP000325313"/>
    </source>
</evidence>
<organism evidence="4 6">
    <name type="scientific">Puccinia graminis f. sp. tritici</name>
    <dbReference type="NCBI Taxonomy" id="56615"/>
    <lineage>
        <taxon>Eukaryota</taxon>
        <taxon>Fungi</taxon>
        <taxon>Dikarya</taxon>
        <taxon>Basidiomycota</taxon>
        <taxon>Pucciniomycotina</taxon>
        <taxon>Pucciniomycetes</taxon>
        <taxon>Pucciniales</taxon>
        <taxon>Pucciniaceae</taxon>
        <taxon>Puccinia</taxon>
    </lineage>
</organism>
<sequence>MAQVEQYTTTDQHHHTDENHPGLSSVPSLPGPELDSKHYQHQKELPQPPLFSPPITNTSFDDTSFDRPEDLSIESIQSHSSLAEFNDKSHEDHSGSINEPRTPESIAPSLDYVPFITSQSDSLSVDQLNHPPEIISKAQAPQEDEEVEEETSHEDLHDHSFASASQKPESQHQKSLESEQIHPQSISPSVEENAKAESKQLPVAAVNAPPKAIHRQVSKSKHLSSGNQTKSMSVDEWLDITRTEFQFAIGLFAIPWSSLIILTRSINLFWTLIFTQPLVRPITGILLSIIAPSILYTSLLALLISSAAHIHS</sequence>
<dbReference type="Proteomes" id="UP000325313">
    <property type="component" value="Unassembled WGS sequence"/>
</dbReference>
<feature type="compositionally biased region" description="Basic and acidic residues" evidence="1">
    <location>
        <begin position="11"/>
        <end position="20"/>
    </location>
</feature>
<name>A0A5B0RSK4_PUCGR</name>
<feature type="transmembrane region" description="Helical" evidence="2">
    <location>
        <begin position="282"/>
        <end position="304"/>
    </location>
</feature>
<evidence type="ECO:0000313" key="5">
    <source>
        <dbReference type="Proteomes" id="UP000324748"/>
    </source>
</evidence>
<keyword evidence="5" id="KW-1185">Reference proteome</keyword>
<feature type="compositionally biased region" description="Basic and acidic residues" evidence="1">
    <location>
        <begin position="85"/>
        <end position="94"/>
    </location>
</feature>
<keyword evidence="2" id="KW-0812">Transmembrane</keyword>
<feature type="compositionally biased region" description="Acidic residues" evidence="1">
    <location>
        <begin position="142"/>
        <end position="152"/>
    </location>
</feature>
<dbReference type="OrthoDB" id="2503185at2759"/>
<feature type="compositionally biased region" description="Low complexity" evidence="1">
    <location>
        <begin position="1"/>
        <end position="10"/>
    </location>
</feature>
<feature type="compositionally biased region" description="Low complexity" evidence="1">
    <location>
        <begin position="21"/>
        <end position="32"/>
    </location>
</feature>
<proteinExistence type="predicted"/>
<evidence type="ECO:0000256" key="1">
    <source>
        <dbReference type="SAM" id="MobiDB-lite"/>
    </source>
</evidence>
<feature type="region of interest" description="Disordered" evidence="1">
    <location>
        <begin position="137"/>
        <end position="199"/>
    </location>
</feature>
<gene>
    <name evidence="3" type="ORF">PGT21_008379</name>
    <name evidence="4" type="ORF">PGTUg99_021267</name>
</gene>
<feature type="transmembrane region" description="Helical" evidence="2">
    <location>
        <begin position="247"/>
        <end position="270"/>
    </location>
</feature>
<feature type="compositionally biased region" description="Polar residues" evidence="1">
    <location>
        <begin position="74"/>
        <end position="83"/>
    </location>
</feature>
<evidence type="ECO:0000256" key="2">
    <source>
        <dbReference type="SAM" id="Phobius"/>
    </source>
</evidence>
<keyword evidence="2" id="KW-1133">Transmembrane helix</keyword>
<feature type="compositionally biased region" description="Polar residues" evidence="1">
    <location>
        <begin position="181"/>
        <end position="190"/>
    </location>
</feature>
<comment type="caution">
    <text evidence="4">The sequence shown here is derived from an EMBL/GenBank/DDBJ whole genome shotgun (WGS) entry which is preliminary data.</text>
</comment>
<feature type="compositionally biased region" description="Basic and acidic residues" evidence="1">
    <location>
        <begin position="169"/>
        <end position="180"/>
    </location>
</feature>
<evidence type="ECO:0000313" key="3">
    <source>
        <dbReference type="EMBL" id="KAA1104041.1"/>
    </source>
</evidence>
<accession>A0A5B0RSK4</accession>
<dbReference type="AlphaFoldDB" id="A0A5B0RSK4"/>
<protein>
    <submittedName>
        <fullName evidence="4">Uncharacterized protein</fullName>
    </submittedName>
</protein>
<dbReference type="EMBL" id="VSWC01000041">
    <property type="protein sequence ID" value="KAA1104041.1"/>
    <property type="molecule type" value="Genomic_DNA"/>
</dbReference>
<evidence type="ECO:0000313" key="4">
    <source>
        <dbReference type="EMBL" id="KAA1128282.1"/>
    </source>
</evidence>
<reference evidence="5 6" key="1">
    <citation type="submission" date="2019-05" db="EMBL/GenBank/DDBJ databases">
        <title>Emergence of the Ug99 lineage of the wheat stem rust pathogen through somatic hybridization.</title>
        <authorList>
            <person name="Li F."/>
            <person name="Upadhyaya N.M."/>
            <person name="Sperschneider J."/>
            <person name="Matny O."/>
            <person name="Nguyen-Phuc H."/>
            <person name="Mago R."/>
            <person name="Raley C."/>
            <person name="Miller M.E."/>
            <person name="Silverstein K.A.T."/>
            <person name="Henningsen E."/>
            <person name="Hirsch C.D."/>
            <person name="Visser B."/>
            <person name="Pretorius Z.A."/>
            <person name="Steffenson B.J."/>
            <person name="Schwessinger B."/>
            <person name="Dodds P.N."/>
            <person name="Figueroa M."/>
        </authorList>
    </citation>
    <scope>NUCLEOTIDE SEQUENCE [LARGE SCALE GENOMIC DNA]</scope>
    <source>
        <strain evidence="3">21-0</strain>
        <strain evidence="4 6">Ug99</strain>
    </source>
</reference>
<feature type="compositionally biased region" description="Basic and acidic residues" evidence="1">
    <location>
        <begin position="34"/>
        <end position="44"/>
    </location>
</feature>